<evidence type="ECO:0000256" key="4">
    <source>
        <dbReference type="SAM" id="SignalP"/>
    </source>
</evidence>
<organism evidence="6 7">
    <name type="scientific">Capnocytophaga granulosa</name>
    <dbReference type="NCBI Taxonomy" id="45242"/>
    <lineage>
        <taxon>Bacteria</taxon>
        <taxon>Pseudomonadati</taxon>
        <taxon>Bacteroidota</taxon>
        <taxon>Flavobacteriia</taxon>
        <taxon>Flavobacteriales</taxon>
        <taxon>Flavobacteriaceae</taxon>
        <taxon>Capnocytophaga</taxon>
    </lineage>
</organism>
<dbReference type="InterPro" id="IPR002508">
    <property type="entry name" value="MurNAc-LAA_cat"/>
</dbReference>
<dbReference type="EC" id="3.5.1.28" evidence="2"/>
<evidence type="ECO:0000313" key="6">
    <source>
        <dbReference type="EMBL" id="SDW70227.1"/>
    </source>
</evidence>
<dbReference type="GO" id="GO:0008745">
    <property type="term" value="F:N-acetylmuramoyl-L-alanine amidase activity"/>
    <property type="evidence" value="ECO:0007669"/>
    <property type="project" value="UniProtKB-EC"/>
</dbReference>
<dbReference type="CDD" id="cd02696">
    <property type="entry name" value="MurNAc-LAA"/>
    <property type="match status" value="1"/>
</dbReference>
<dbReference type="EMBL" id="FNND01000003">
    <property type="protein sequence ID" value="SDW70227.1"/>
    <property type="molecule type" value="Genomic_DNA"/>
</dbReference>
<comment type="catalytic activity">
    <reaction evidence="1">
        <text>Hydrolyzes the link between N-acetylmuramoyl residues and L-amino acid residues in certain cell-wall glycopeptides.</text>
        <dbReference type="EC" id="3.5.1.28"/>
    </reaction>
</comment>
<dbReference type="FunFam" id="3.40.630.40:FF:000005">
    <property type="entry name" value="N-acetylmuramoyl-L-alanine amidase (AmiA)"/>
    <property type="match status" value="1"/>
</dbReference>
<dbReference type="GeneID" id="85016825"/>
<dbReference type="Proteomes" id="UP000182771">
    <property type="component" value="Unassembled WGS sequence"/>
</dbReference>
<dbReference type="SUPFAM" id="SSF53187">
    <property type="entry name" value="Zn-dependent exopeptidases"/>
    <property type="match status" value="1"/>
</dbReference>
<evidence type="ECO:0000256" key="2">
    <source>
        <dbReference type="ARBA" id="ARBA00011901"/>
    </source>
</evidence>
<protein>
    <recommendedName>
        <fullName evidence="2">N-acetylmuramoyl-L-alanine amidase</fullName>
        <ecNumber evidence="2">3.5.1.28</ecNumber>
    </recommendedName>
</protein>
<feature type="domain" description="MurNAc-LAA" evidence="5">
    <location>
        <begin position="84"/>
        <end position="242"/>
    </location>
</feature>
<dbReference type="Pfam" id="PF01520">
    <property type="entry name" value="Amidase_3"/>
    <property type="match status" value="1"/>
</dbReference>
<reference evidence="6 7" key="1">
    <citation type="submission" date="2016-10" db="EMBL/GenBank/DDBJ databases">
        <authorList>
            <person name="Varghese N."/>
            <person name="Submissions S."/>
        </authorList>
    </citation>
    <scope>NUCLEOTIDE SEQUENCE [LARGE SCALE GENOMIC DNA]</scope>
    <source>
        <strain evidence="6 7">DSM 11449</strain>
    </source>
</reference>
<dbReference type="Gene3D" id="3.40.630.40">
    <property type="entry name" value="Zn-dependent exopeptidases"/>
    <property type="match status" value="1"/>
</dbReference>
<evidence type="ECO:0000256" key="3">
    <source>
        <dbReference type="ARBA" id="ARBA00022801"/>
    </source>
</evidence>
<evidence type="ECO:0000313" key="7">
    <source>
        <dbReference type="Proteomes" id="UP000182771"/>
    </source>
</evidence>
<feature type="signal peptide" evidence="4">
    <location>
        <begin position="1"/>
        <end position="18"/>
    </location>
</feature>
<keyword evidence="4" id="KW-0732">Signal</keyword>
<accession>A0A1H2VPL7</accession>
<dbReference type="PANTHER" id="PTHR30404:SF0">
    <property type="entry name" value="N-ACETYLMURAMOYL-L-ALANINE AMIDASE AMIC"/>
    <property type="match status" value="1"/>
</dbReference>
<feature type="chain" id="PRO_5028940149" description="N-acetylmuramoyl-L-alanine amidase" evidence="4">
    <location>
        <begin position="19"/>
        <end position="341"/>
    </location>
</feature>
<dbReference type="PANTHER" id="PTHR30404">
    <property type="entry name" value="N-ACETYLMURAMOYL-L-ALANINE AMIDASE"/>
    <property type="match status" value="1"/>
</dbReference>
<keyword evidence="3" id="KW-0378">Hydrolase</keyword>
<name>A0A1H2VPL7_9FLAO</name>
<evidence type="ECO:0000259" key="5">
    <source>
        <dbReference type="SMART" id="SM00646"/>
    </source>
</evidence>
<sequence>MKKYFFYIFLFFSLSALAQTETFKIVLDAGHGGKDPGKVHKKIFEKDIVLKIILLIGKELEKDPLFKVTYTRKDDRFIELYERGAIANKAKADLFVSVHCNSSPSKDAHGSESYVLGLHANDINFEVAKEENQVIFLEKDYKERYAGYDINSPESFIGLSIMQEEYLEQSIQAAKRVQSSLAENTQRRDRGVKQAGFIVLHQTYMPAMLIETGFLSNQEERDYLNSAAGQQQIASSIVKAIKGYYNWLKNNSQLSKEAVAAANGDLFYRIQIATSNKDLPAVPSNFKGLSPILKEKIGNAFRYYYGKETDLKKIENLLQLAKKKGFTDAFIVTFIRGKRAN</sequence>
<dbReference type="GO" id="GO:0009253">
    <property type="term" value="P:peptidoglycan catabolic process"/>
    <property type="evidence" value="ECO:0007669"/>
    <property type="project" value="InterPro"/>
</dbReference>
<gene>
    <name evidence="6" type="ORF">SAMN05444420_103247</name>
</gene>
<dbReference type="InterPro" id="IPR050695">
    <property type="entry name" value="N-acetylmuramoyl_amidase_3"/>
</dbReference>
<dbReference type="OrthoDB" id="9806267at2"/>
<dbReference type="SMART" id="SM00646">
    <property type="entry name" value="Ami_3"/>
    <property type="match status" value="1"/>
</dbReference>
<keyword evidence="7" id="KW-1185">Reference proteome</keyword>
<proteinExistence type="predicted"/>
<dbReference type="RefSeq" id="WP_016420602.1">
    <property type="nucleotide sequence ID" value="NZ_FNND01000003.1"/>
</dbReference>
<dbReference type="AlphaFoldDB" id="A0A1H2VPL7"/>
<comment type="caution">
    <text evidence="6">The sequence shown here is derived from an EMBL/GenBank/DDBJ whole genome shotgun (WGS) entry which is preliminary data.</text>
</comment>
<evidence type="ECO:0000256" key="1">
    <source>
        <dbReference type="ARBA" id="ARBA00001561"/>
    </source>
</evidence>
<dbReference type="GO" id="GO:0030288">
    <property type="term" value="C:outer membrane-bounded periplasmic space"/>
    <property type="evidence" value="ECO:0007669"/>
    <property type="project" value="TreeGrafter"/>
</dbReference>